<dbReference type="GO" id="GO:2000762">
    <property type="term" value="P:regulation of phenylpropanoid metabolic process"/>
    <property type="evidence" value="ECO:0007669"/>
    <property type="project" value="InterPro"/>
</dbReference>
<feature type="transmembrane region" description="Helical" evidence="1">
    <location>
        <begin position="1193"/>
        <end position="1219"/>
    </location>
</feature>
<keyword evidence="1" id="KW-1133">Transmembrane helix</keyword>
<dbReference type="EMBL" id="JAWXYG010000008">
    <property type="protein sequence ID" value="KAK4266424.1"/>
    <property type="molecule type" value="Genomic_DNA"/>
</dbReference>
<proteinExistence type="predicted"/>
<dbReference type="Proteomes" id="UP001293593">
    <property type="component" value="Unassembled WGS sequence"/>
</dbReference>
<evidence type="ECO:0000256" key="1">
    <source>
        <dbReference type="SAM" id="Phobius"/>
    </source>
</evidence>
<dbReference type="PANTHER" id="PTHR33739:SF5">
    <property type="entry name" value="MEDIATOR OF RNA POLYMERASE II TRANSCRIPTION SUBUNIT 33A"/>
    <property type="match status" value="1"/>
</dbReference>
<gene>
    <name evidence="2" type="ORF">QN277_027347</name>
</gene>
<feature type="transmembrane region" description="Helical" evidence="1">
    <location>
        <begin position="1151"/>
        <end position="1173"/>
    </location>
</feature>
<organism evidence="2 3">
    <name type="scientific">Acacia crassicarpa</name>
    <name type="common">northern wattle</name>
    <dbReference type="NCBI Taxonomy" id="499986"/>
    <lineage>
        <taxon>Eukaryota</taxon>
        <taxon>Viridiplantae</taxon>
        <taxon>Streptophyta</taxon>
        <taxon>Embryophyta</taxon>
        <taxon>Tracheophyta</taxon>
        <taxon>Spermatophyta</taxon>
        <taxon>Magnoliopsida</taxon>
        <taxon>eudicotyledons</taxon>
        <taxon>Gunneridae</taxon>
        <taxon>Pentapetalae</taxon>
        <taxon>rosids</taxon>
        <taxon>fabids</taxon>
        <taxon>Fabales</taxon>
        <taxon>Fabaceae</taxon>
        <taxon>Caesalpinioideae</taxon>
        <taxon>mimosoid clade</taxon>
        <taxon>Acacieae</taxon>
        <taxon>Acacia</taxon>
    </lineage>
</organism>
<keyword evidence="3" id="KW-1185">Reference proteome</keyword>
<protein>
    <recommendedName>
        <fullName evidence="4">Mediator of RNA polymerase II transcription subunit 33A</fullName>
    </recommendedName>
</protein>
<feature type="transmembrane region" description="Helical" evidence="1">
    <location>
        <begin position="1299"/>
        <end position="1320"/>
    </location>
</feature>
<keyword evidence="1" id="KW-0472">Membrane</keyword>
<evidence type="ECO:0000313" key="3">
    <source>
        <dbReference type="Proteomes" id="UP001293593"/>
    </source>
</evidence>
<dbReference type="GO" id="GO:0016592">
    <property type="term" value="C:mediator complex"/>
    <property type="evidence" value="ECO:0007669"/>
    <property type="project" value="InterPro"/>
</dbReference>
<dbReference type="PANTHER" id="PTHR33739">
    <property type="entry name" value="OS07G0681500 PROTEIN"/>
    <property type="match status" value="1"/>
</dbReference>
<evidence type="ECO:0008006" key="4">
    <source>
        <dbReference type="Google" id="ProtNLM"/>
    </source>
</evidence>
<keyword evidence="1" id="KW-0812">Transmembrane</keyword>
<name>A0AAE1MID9_9FABA</name>
<evidence type="ECO:0000313" key="2">
    <source>
        <dbReference type="EMBL" id="KAK4266424.1"/>
    </source>
</evidence>
<reference evidence="2" key="1">
    <citation type="submission" date="2023-10" db="EMBL/GenBank/DDBJ databases">
        <title>Chromosome-level genome of the transformable northern wattle, Acacia crassicarpa.</title>
        <authorList>
            <person name="Massaro I."/>
            <person name="Sinha N.R."/>
            <person name="Poethig S."/>
            <person name="Leichty A.R."/>
        </authorList>
    </citation>
    <scope>NUCLEOTIDE SEQUENCE</scope>
    <source>
        <strain evidence="2">Acra3RX</strain>
        <tissue evidence="2">Leaf</tissue>
    </source>
</reference>
<comment type="caution">
    <text evidence="2">The sequence shown here is derived from an EMBL/GenBank/DDBJ whole genome shotgun (WGS) entry which is preliminary data.</text>
</comment>
<accession>A0AAE1MID9</accession>
<dbReference type="InterPro" id="IPR039638">
    <property type="entry name" value="MED33A/B"/>
</dbReference>
<sequence length="1324" mass="144542">MEVSARGSPWDDVVEIIKAAQGKGCDPLSWAIQIHSLLNSAGESLPSLELADVLVSYICWENNVPIMWKFLEKAFMLKIVPPMFVLALLSVRVIPCRNFQPAAYRLYLELLRRHAFELKSLINGPNYPKVMKTIDHVFRHSQIFGLTQSGPGIIVVEFIFSIVWQLLDASMDDEGLLKLTPEKKSRWAILYQEMELDMHDSYSDKKTEHQEKLQNLNTLTAIDIIGQFLQDKKSSRILYLVRQNMPIHWRSFIQQLQLMGANSLAVRKSRTVSSGVILKFASDTDVVWSDERKMRSQQKFQAFLAFDYLSSSASLCHGASHSALWIPLDLVLEDAMDGYQVSTTSAIEIISGLIKTLRAINGTSWHDTFLGLWLAALRVVQRERDPIEGPMPRIDTRLCMLLCIIPLVITEFIEEDEMTPIHESDIGPTDHLTDKRVPGKCRGELVSSLQILGDYQSLLVPPQSIVAAANQAAAKAMLSVSGITIGSAYFESLSMQEMPIDFSGNMRHLIVEACIARNLLDTSAYLWPGYVSGQINRLPQCLPTQALGWSSFMKGAALTPPMVNALVSSPASSLAELEKIFEIATQGSEDEKISGATILCGASLLKGWNIQEHTVHFIIRLLSPSVPAESTEGNNHLINYAPILNVLLVGIAPVDCVQTFSLHGLVPQLACSLMPICEVFGSCVPNVSWTLSSGEEISAHAVFSNAFILLLRLWKFNRPPLEHGIGDVPTVGSQLTPEYLLLVRNSHLMSAGNIHKDRNRRRLSTIATLSSPNSIFVDSFPKLKAWYRQHLACIASTLSGLVHGTPFHQIVEGILNMMFIKINKGSQASVPSGSSSSSGPGNEDNSTRPKLPAWDILEAIPFVVDAALTACAHGRFSPRELATGLKDLADFLPASLATIVSYFSAEVTRGVWKPAFMNGTDWPSPAANLLNVEQQIKKILAATGVDVPSLDPGGSSPSTLPLPLAAFVSLTITYKIDKASERFLNLAGPALESLAAGCPWPCMPIVASLWTQKAKRWSDFLVFSASRTVFLHNSDAVVQLLKSCFTATLGMNSSPFSCNGGVGALLGHGFKSHLCGGISPVAPGILYLRVYRSLRDVVFLTEEIVSILMHSVREIVSGGLPKERLDKLKTAKDGIRYGQVSLAASMTRVKLAAALGASLVWLSGGFMLVQLLIKETLPSWFIAVHRSDQEEESAGMVAMLGGYALAYFAVLCGAFAWGVDSSSSASKRRPNVLGIHMEFLASALDGKISLGCDSATWRAYVSGFVSLMVGCTPNWILEADVDVLKRLSNGLRQLNEEKLALALLSAGGLGTMGAAAELIIDNEM</sequence>